<evidence type="ECO:0000313" key="2">
    <source>
        <dbReference type="EMBL" id="PXB36419.1"/>
    </source>
</evidence>
<dbReference type="GeneID" id="99704604"/>
<reference evidence="1 3" key="1">
    <citation type="submission" date="2018-01" db="EMBL/GenBank/DDBJ databases">
        <title>Geographic spread and resistance mechanisms of dominant carbapenem-resistant Enterobacter cloacae complex clones ST171 and ST78.</title>
        <authorList>
            <person name="Gomez-Simmonds A."/>
            <person name="Annavajhala M.K."/>
            <person name="Wang Z."/>
            <person name="Macesic N."/>
            <person name="Hu Y."/>
            <person name="Giddins M.J."/>
            <person name="O'Malley A."/>
            <person name="Toussaint N.C."/>
            <person name="Whittier S."/>
            <person name="Torres V.J."/>
            <person name="Uhlemann A.-C."/>
        </authorList>
    </citation>
    <scope>NUCLEOTIDE SEQUENCE [LARGE SCALE GENOMIC DNA]</scope>
    <source>
        <strain evidence="1 3">78</strain>
    </source>
</reference>
<dbReference type="EMBL" id="QHMI01000024">
    <property type="protein sequence ID" value="PXB36419.1"/>
    <property type="molecule type" value="Genomic_DNA"/>
</dbReference>
<proteinExistence type="predicted"/>
<reference evidence="2 4" key="2">
    <citation type="submission" date="2018-05" db="EMBL/GenBank/DDBJ databases">
        <title>Evaluation of testing and processing parameters for the GenePOC Carba assay.</title>
        <authorList>
            <person name="Walsh T.R."/>
        </authorList>
    </citation>
    <scope>NUCLEOTIDE SEQUENCE [LARGE SCALE GENOMIC DNA]</scope>
    <source>
        <strain evidence="2 4">PECIMP</strain>
    </source>
</reference>
<dbReference type="Proteomes" id="UP000244004">
    <property type="component" value="Unassembled WGS sequence"/>
</dbReference>
<organism evidence="1 3">
    <name type="scientific">Enterobacter hormaechei</name>
    <dbReference type="NCBI Taxonomy" id="158836"/>
    <lineage>
        <taxon>Bacteria</taxon>
        <taxon>Pseudomonadati</taxon>
        <taxon>Pseudomonadota</taxon>
        <taxon>Gammaproteobacteria</taxon>
        <taxon>Enterobacterales</taxon>
        <taxon>Enterobacteriaceae</taxon>
        <taxon>Enterobacter</taxon>
        <taxon>Enterobacter cloacae complex</taxon>
    </lineage>
</organism>
<dbReference type="AlphaFoldDB" id="A0A431SM45"/>
<name>A0A431SM45_9ENTR</name>
<dbReference type="RefSeq" id="WP_022647177.1">
    <property type="nucleotide sequence ID" value="NZ_AP025764.1"/>
</dbReference>
<gene>
    <name evidence="1" type="ORF">C1O12_03000</name>
    <name evidence="2" type="ORF">DL189_21160</name>
</gene>
<dbReference type="Proteomes" id="UP000246375">
    <property type="component" value="Unassembled WGS sequence"/>
</dbReference>
<evidence type="ECO:0000313" key="3">
    <source>
        <dbReference type="Proteomes" id="UP000244004"/>
    </source>
</evidence>
<dbReference type="EMBL" id="PNXT01000001">
    <property type="protein sequence ID" value="PTX87410.1"/>
    <property type="molecule type" value="Genomic_DNA"/>
</dbReference>
<evidence type="ECO:0008006" key="5">
    <source>
        <dbReference type="Google" id="ProtNLM"/>
    </source>
</evidence>
<comment type="caution">
    <text evidence="1">The sequence shown here is derived from an EMBL/GenBank/DDBJ whole genome shotgun (WGS) entry which is preliminary data.</text>
</comment>
<protein>
    <recommendedName>
        <fullName evidence="5">LuxR family transcriptional regulator</fullName>
    </recommendedName>
</protein>
<evidence type="ECO:0000313" key="4">
    <source>
        <dbReference type="Proteomes" id="UP000246375"/>
    </source>
</evidence>
<evidence type="ECO:0000313" key="1">
    <source>
        <dbReference type="EMBL" id="PTX87410.1"/>
    </source>
</evidence>
<sequence length="195" mass="22616">MTVKKTVFIISDDYFYLNGLGFLLKNENNLNVFCHYVDQNQQECFSDGIPFENYNEKSIIILAVDDLNLIRNFAARFRTNIVFSLRTLGKREMALCYKGFLVINRCLSSWRMLDVIKKYGRVSFMPGISLTQKEEQVIFNYFNLTGAQFSSFKYKTGVKKISHYKRSAYQKMLVNGDGEAHFVVKALSEIRTGML</sequence>
<accession>A0A431SM45</accession>